<dbReference type="InterPro" id="IPR012338">
    <property type="entry name" value="Beta-lactam/transpept-like"/>
</dbReference>
<dbReference type="Proteomes" id="UP000011074">
    <property type="component" value="Chromosome"/>
</dbReference>
<reference evidence="2" key="1">
    <citation type="submission" date="2012-12" db="EMBL/GenBank/DDBJ databases">
        <authorList>
            <person name="Pethick F.E."/>
            <person name="MacFadyen A.C."/>
            <person name="Tang Z."/>
            <person name="Sangal V."/>
            <person name="Tze-Tze L."/>
            <person name="Chu J."/>
            <person name="Guo M."/>
            <person name="Kirby R."/>
            <person name="Hoskisson P.A."/>
            <person name="Herron P.R."/>
            <person name="Hunter I.S."/>
        </authorList>
    </citation>
    <scope>NUCLEOTIDE SEQUENCE</scope>
    <source>
        <strain evidence="2">ATCC 10970</strain>
    </source>
</reference>
<evidence type="ECO:0000259" key="1">
    <source>
        <dbReference type="Pfam" id="PF00144"/>
    </source>
</evidence>
<dbReference type="EMBL" id="CP048261">
    <property type="protein sequence ID" value="QST81574.1"/>
    <property type="molecule type" value="Genomic_DNA"/>
</dbReference>
<dbReference type="SUPFAM" id="SSF56601">
    <property type="entry name" value="beta-lactamase/transpeptidase-like"/>
    <property type="match status" value="1"/>
</dbReference>
<dbReference type="InterPro" id="IPR001466">
    <property type="entry name" value="Beta-lactam-related"/>
</dbReference>
<dbReference type="InterPro" id="IPR052907">
    <property type="entry name" value="Beta-lactamase/esterase"/>
</dbReference>
<dbReference type="AlphaFoldDB" id="A0A8A1USH8"/>
<accession>A0A8A1USH8</accession>
<dbReference type="Gene3D" id="3.40.710.10">
    <property type="entry name" value="DD-peptidase/beta-lactamase superfamily"/>
    <property type="match status" value="1"/>
</dbReference>
<dbReference type="Pfam" id="PF00144">
    <property type="entry name" value="Beta-lactamase"/>
    <property type="match status" value="1"/>
</dbReference>
<evidence type="ECO:0000313" key="3">
    <source>
        <dbReference type="Proteomes" id="UP000011074"/>
    </source>
</evidence>
<name>A0A8A1USH8_STRR1</name>
<reference evidence="2" key="3">
    <citation type="journal article" date="2021" name="bioRxiv">
        <title>Bilateral symmetry of linear streptomycete chromosomes.</title>
        <authorList>
            <person name="Algora-Gallardo L."/>
            <person name="Schniete J.K."/>
            <person name="Mark D.R."/>
            <person name="Hunter I.S."/>
            <person name="Herron P.R."/>
        </authorList>
    </citation>
    <scope>NUCLEOTIDE SEQUENCE</scope>
    <source>
        <strain evidence="2">ATCC 10970</strain>
    </source>
</reference>
<evidence type="ECO:0000313" key="2">
    <source>
        <dbReference type="EMBL" id="QST81574.1"/>
    </source>
</evidence>
<organism evidence="2 3">
    <name type="scientific">Streptomyces rimosus subsp. rimosus (strain ATCC 10970 / DSM 40260 / JCM 4667 / NRRL 2234)</name>
    <dbReference type="NCBI Taxonomy" id="1265868"/>
    <lineage>
        <taxon>Bacteria</taxon>
        <taxon>Bacillati</taxon>
        <taxon>Actinomycetota</taxon>
        <taxon>Actinomycetes</taxon>
        <taxon>Kitasatosporales</taxon>
        <taxon>Streptomycetaceae</taxon>
        <taxon>Streptomyces</taxon>
    </lineage>
</organism>
<sequence>MAPTVQGTCASEFENVRAEFARNFAERGEVGAALAVTVDGETVVDLWGGHADADGTRPWERDTLVNVYSTSKGMTSLCAHLLADRGELDLDAPVSRYWPEFAQAGKGDVPVRWLLSHRAGLIGPRERLTPEDVHDWEKTCAVLAATEPWWEPGTAQGYHAVSFGFLVGEVVRRITGVSLGTFLRTEITEPLGADLYIGTPAAEHHRCAQLIGPDGDGTLSSAFPGVPDGTIRSLDAHPFAPLALAMRHLPTGDVNSAACRSAEIPAANGNATARGLAAVYRALIDGELVGPDTLASLRERQSRPGETDLVLGAFAPDSALPFAWACGYMLNTAGFFGPNRAAFGHGGAGGSLAFADLENRLAYAYVMNKFEGGTTGDDTRNLALVNAVYAAPGLAGRAA</sequence>
<proteinExistence type="predicted"/>
<reference evidence="2" key="2">
    <citation type="submission" date="2020-01" db="EMBL/GenBank/DDBJ databases">
        <authorList>
            <person name="Algora L."/>
            <person name="Schniete J.K."/>
            <person name="MacFadyen A."/>
            <person name="Hoskisson P.A."/>
            <person name="Hunter I.S."/>
            <person name="Herron P.R."/>
        </authorList>
    </citation>
    <scope>NUCLEOTIDE SEQUENCE</scope>
    <source>
        <strain evidence="2">ATCC 10970</strain>
    </source>
</reference>
<feature type="domain" description="Beta-lactamase-related" evidence="1">
    <location>
        <begin position="20"/>
        <end position="385"/>
    </location>
</feature>
<gene>
    <name evidence="2" type="ORF">SRIM_016645</name>
</gene>
<dbReference type="PANTHER" id="PTHR43319:SF3">
    <property type="entry name" value="BETA-LACTAMASE-RELATED DOMAIN-CONTAINING PROTEIN"/>
    <property type="match status" value="1"/>
</dbReference>
<protein>
    <submittedName>
        <fullName evidence="2">Beta-lactamase family protein</fullName>
    </submittedName>
</protein>
<dbReference type="PANTHER" id="PTHR43319">
    <property type="entry name" value="BETA-LACTAMASE-RELATED"/>
    <property type="match status" value="1"/>
</dbReference>